<accession>A0A286P4B1</accession>
<keyword evidence="1" id="KW-0378">Hydrolase</keyword>
<dbReference type="GO" id="GO:0004386">
    <property type="term" value="F:helicase activity"/>
    <property type="evidence" value="ECO:0007669"/>
    <property type="project" value="UniProtKB-KW"/>
</dbReference>
<keyword evidence="1" id="KW-0067">ATP-binding</keyword>
<sequence>MPRRGDKPREPGLGVYWPGRRPVKTRRVFTGLMYKEEQAFAHLAEPAGSPFRSRVGCLTKFEEQKKFFGSGR</sequence>
<reference evidence="1 2" key="1">
    <citation type="submission" date="2016-12" db="EMBL/GenBank/DDBJ databases">
        <title>Genome sequencing of Methylocaldum marinum.</title>
        <authorList>
            <person name="Takeuchi M."/>
            <person name="Kamagata Y."/>
            <person name="Hiraoka S."/>
            <person name="Oshima K."/>
            <person name="Hattori M."/>
            <person name="Iwasaki W."/>
        </authorList>
    </citation>
    <scope>NUCLEOTIDE SEQUENCE [LARGE SCALE GENOMIC DNA]</scope>
    <source>
        <strain evidence="1 2">S8</strain>
    </source>
</reference>
<dbReference type="EMBL" id="AP017928">
    <property type="protein sequence ID" value="BBA37485.1"/>
    <property type="molecule type" value="Genomic_DNA"/>
</dbReference>
<proteinExistence type="predicted"/>
<keyword evidence="2" id="KW-1185">Reference proteome</keyword>
<evidence type="ECO:0000313" key="1">
    <source>
        <dbReference type="EMBL" id="BBA37485.1"/>
    </source>
</evidence>
<evidence type="ECO:0000313" key="2">
    <source>
        <dbReference type="Proteomes" id="UP000266313"/>
    </source>
</evidence>
<name>A0A286P4B1_9GAMM</name>
<organism evidence="1 2">
    <name type="scientific">Methylocaldum marinum</name>
    <dbReference type="NCBI Taxonomy" id="1432792"/>
    <lineage>
        <taxon>Bacteria</taxon>
        <taxon>Pseudomonadati</taxon>
        <taxon>Pseudomonadota</taxon>
        <taxon>Gammaproteobacteria</taxon>
        <taxon>Methylococcales</taxon>
        <taxon>Methylococcaceae</taxon>
        <taxon>Methylocaldum</taxon>
    </lineage>
</organism>
<keyword evidence="1" id="KW-0547">Nucleotide-binding</keyword>
<gene>
    <name evidence="1" type="ORF">sS8_5568</name>
</gene>
<keyword evidence="1" id="KW-0347">Helicase</keyword>
<dbReference type="KEGG" id="mmai:sS8_5568"/>
<dbReference type="Proteomes" id="UP000266313">
    <property type="component" value="Chromosome"/>
</dbReference>
<protein>
    <submittedName>
        <fullName evidence="1">Helicase domain-containing protein</fullName>
    </submittedName>
</protein>
<dbReference type="AlphaFoldDB" id="A0A286P4B1"/>